<comment type="similarity">
    <text evidence="2 7">Belongs to the SRP14 family.</text>
</comment>
<dbReference type="Pfam" id="PF02290">
    <property type="entry name" value="SRP14"/>
    <property type="match status" value="1"/>
</dbReference>
<comment type="subunit">
    <text evidence="7">Component of a fungal signal recognition particle (SRP) complex that consists of a 7SL RNA molecule (scR1) and at least six protein subunits: SRP72, SRP68, SRP54, SEC65, SRP21 and SRP14.</text>
</comment>
<protein>
    <recommendedName>
        <fullName evidence="7">Signal recognition particle subunit SRP14</fullName>
    </recommendedName>
    <alternativeName>
        <fullName evidence="7">Signal recognition particle 14 kDa protein</fullName>
    </alternativeName>
</protein>
<name>A0A642UID7_9ASCO</name>
<dbReference type="Gene3D" id="3.30.720.10">
    <property type="entry name" value="Signal recognition particle alu RNA binding heterodimer, srp9/1"/>
    <property type="match status" value="1"/>
</dbReference>
<accession>A0A642UID7</accession>
<comment type="subcellular location">
    <subcellularLocation>
        <location evidence="1 7">Cytoplasm</location>
    </subcellularLocation>
</comment>
<evidence type="ECO:0000256" key="1">
    <source>
        <dbReference type="ARBA" id="ARBA00004496"/>
    </source>
</evidence>
<dbReference type="AlphaFoldDB" id="A0A642UID7"/>
<dbReference type="GO" id="GO:0008312">
    <property type="term" value="F:7S RNA binding"/>
    <property type="evidence" value="ECO:0007669"/>
    <property type="project" value="UniProtKB-UniRule"/>
</dbReference>
<sequence>MPGRLSNDESHSGFDDLSSSEPFALLFRATNGASDKTKKVKISTTVDSSELEEFWQKYTDVVKVGMGGLKKKDKKRQKKKAASKN</sequence>
<keyword evidence="9" id="KW-1185">Reference proteome</keyword>
<keyword evidence="5 7" id="KW-0733">Signal recognition particle</keyword>
<dbReference type="GO" id="GO:0030942">
    <property type="term" value="F:endoplasmic reticulum signal peptide binding"/>
    <property type="evidence" value="ECO:0007669"/>
    <property type="project" value="UniProtKB-UniRule"/>
</dbReference>
<evidence type="ECO:0000313" key="8">
    <source>
        <dbReference type="EMBL" id="KAA8898282.1"/>
    </source>
</evidence>
<evidence type="ECO:0000256" key="4">
    <source>
        <dbReference type="ARBA" id="ARBA00022884"/>
    </source>
</evidence>
<gene>
    <name evidence="8" type="ORF">TRICI_006600</name>
</gene>
<dbReference type="EMBL" id="SWFS01000548">
    <property type="protein sequence ID" value="KAA8898282.1"/>
    <property type="molecule type" value="Genomic_DNA"/>
</dbReference>
<comment type="caution">
    <text evidence="8">The sequence shown here is derived from an EMBL/GenBank/DDBJ whole genome shotgun (WGS) entry which is preliminary data.</text>
</comment>
<evidence type="ECO:0000256" key="6">
    <source>
        <dbReference type="ARBA" id="ARBA00023274"/>
    </source>
</evidence>
<evidence type="ECO:0000256" key="5">
    <source>
        <dbReference type="ARBA" id="ARBA00023135"/>
    </source>
</evidence>
<dbReference type="GO" id="GO:0006614">
    <property type="term" value="P:SRP-dependent cotranslational protein targeting to membrane"/>
    <property type="evidence" value="ECO:0007669"/>
    <property type="project" value="UniProtKB-UniRule"/>
</dbReference>
<dbReference type="VEuPathDB" id="FungiDB:TRICI_006600"/>
<proteinExistence type="inferred from homology"/>
<reference evidence="8" key="1">
    <citation type="journal article" date="2019" name="G3 (Bethesda)">
        <title>Genome Assemblies of Two Rare Opportunistic Yeast Pathogens: Diutina rugosa (syn. Candida rugosa) and Trichomonascus ciferrii (syn. Candida ciferrii).</title>
        <authorList>
            <person name="Mixao V."/>
            <person name="Saus E."/>
            <person name="Hansen A.P."/>
            <person name="Lass-Florl C."/>
            <person name="Gabaldon T."/>
        </authorList>
    </citation>
    <scope>NUCLEOTIDE SEQUENCE</scope>
    <source>
        <strain evidence="8">CBS 4856</strain>
    </source>
</reference>
<dbReference type="SUPFAM" id="SSF54762">
    <property type="entry name" value="Signal recognition particle alu RNA binding heterodimer, SRP9/14"/>
    <property type="match status" value="1"/>
</dbReference>
<dbReference type="InterPro" id="IPR009018">
    <property type="entry name" value="Signal_recog_particle_SRP9/14"/>
</dbReference>
<dbReference type="Proteomes" id="UP000761534">
    <property type="component" value="Unassembled WGS sequence"/>
</dbReference>
<keyword evidence="4 7" id="KW-0694">RNA-binding</keyword>
<evidence type="ECO:0000256" key="3">
    <source>
        <dbReference type="ARBA" id="ARBA00022490"/>
    </source>
</evidence>
<dbReference type="OrthoDB" id="19209at2759"/>
<comment type="function">
    <text evidence="7">Component of the signal recognition particle (SRP) complex, a ribonucleoprotein complex that mediates the cotranslational targeting of secretory and membrane proteins to the endoplasmic reticulum (ER).</text>
</comment>
<evidence type="ECO:0000256" key="2">
    <source>
        <dbReference type="ARBA" id="ARBA00010349"/>
    </source>
</evidence>
<evidence type="ECO:0000313" key="9">
    <source>
        <dbReference type="Proteomes" id="UP000761534"/>
    </source>
</evidence>
<keyword evidence="6 7" id="KW-0687">Ribonucleoprotein</keyword>
<dbReference type="InterPro" id="IPR003210">
    <property type="entry name" value="Signal_recog_particle_SRP14"/>
</dbReference>
<organism evidence="8 9">
    <name type="scientific">Trichomonascus ciferrii</name>
    <dbReference type="NCBI Taxonomy" id="44093"/>
    <lineage>
        <taxon>Eukaryota</taxon>
        <taxon>Fungi</taxon>
        <taxon>Dikarya</taxon>
        <taxon>Ascomycota</taxon>
        <taxon>Saccharomycotina</taxon>
        <taxon>Dipodascomycetes</taxon>
        <taxon>Dipodascales</taxon>
        <taxon>Trichomonascaceae</taxon>
        <taxon>Trichomonascus</taxon>
        <taxon>Trichomonascus ciferrii complex</taxon>
    </lineage>
</organism>
<dbReference type="GO" id="GO:0005786">
    <property type="term" value="C:signal recognition particle, endoplasmic reticulum targeting"/>
    <property type="evidence" value="ECO:0007669"/>
    <property type="project" value="UniProtKB-UniRule"/>
</dbReference>
<evidence type="ECO:0000256" key="7">
    <source>
        <dbReference type="RuleBase" id="RU368100"/>
    </source>
</evidence>
<keyword evidence="3 7" id="KW-0963">Cytoplasm</keyword>
<dbReference type="PANTHER" id="PTHR12013">
    <property type="entry name" value="SIGNAL RECOGNITION PARTICLE 14 KD PROTEIN"/>
    <property type="match status" value="1"/>
</dbReference>